<evidence type="ECO:0000313" key="8">
    <source>
        <dbReference type="EMBL" id="KAJ8656894.1"/>
    </source>
</evidence>
<evidence type="ECO:0000313" key="9">
    <source>
        <dbReference type="Proteomes" id="UP001234581"/>
    </source>
</evidence>
<feature type="binding site" evidence="6">
    <location>
        <begin position="270"/>
        <end position="273"/>
    </location>
    <ligand>
        <name>GTP</name>
        <dbReference type="ChEBI" id="CHEBI:37565"/>
    </ligand>
</feature>
<dbReference type="InterPro" id="IPR011025">
    <property type="entry name" value="GproteinA_insert"/>
</dbReference>
<gene>
    <name evidence="8" type="ORF">O0I10_007491</name>
</gene>
<keyword evidence="3 6" id="KW-0547">Nucleotide-binding</keyword>
<feature type="binding site" evidence="6">
    <location>
        <begin position="45"/>
        <end position="50"/>
    </location>
    <ligand>
        <name>GTP</name>
        <dbReference type="ChEBI" id="CHEBI:37565"/>
    </ligand>
</feature>
<evidence type="ECO:0000256" key="1">
    <source>
        <dbReference type="ARBA" id="ARBA00007976"/>
    </source>
</evidence>
<feature type="binding site" evidence="7">
    <location>
        <position position="49"/>
    </location>
    <ligand>
        <name>Mg(2+)</name>
        <dbReference type="ChEBI" id="CHEBI:18420"/>
    </ligand>
</feature>
<dbReference type="GO" id="GO:0003924">
    <property type="term" value="F:GTPase activity"/>
    <property type="evidence" value="ECO:0007669"/>
    <property type="project" value="InterPro"/>
</dbReference>
<dbReference type="Proteomes" id="UP001234581">
    <property type="component" value="Unassembled WGS sequence"/>
</dbReference>
<comment type="caution">
    <text evidence="8">The sequence shown here is derived from an EMBL/GenBank/DDBJ whole genome shotgun (WGS) entry which is preliminary data.</text>
</comment>
<feature type="binding site" evidence="6">
    <location>
        <begin position="203"/>
        <end position="207"/>
    </location>
    <ligand>
        <name>GTP</name>
        <dbReference type="ChEBI" id="CHEBI:37565"/>
    </ligand>
</feature>
<keyword evidence="9" id="KW-1185">Reference proteome</keyword>
<dbReference type="GO" id="GO:0000750">
    <property type="term" value="P:pheromone-dependent signal transduction involved in conjugation with cellular fusion"/>
    <property type="evidence" value="ECO:0007669"/>
    <property type="project" value="TreeGrafter"/>
</dbReference>
<dbReference type="SUPFAM" id="SSF47895">
    <property type="entry name" value="Transducin (alpha subunit), insertion domain"/>
    <property type="match status" value="1"/>
</dbReference>
<feature type="binding site" evidence="7">
    <location>
        <position position="184"/>
    </location>
    <ligand>
        <name>Mg(2+)</name>
        <dbReference type="ChEBI" id="CHEBI:18420"/>
    </ligand>
</feature>
<comment type="similarity">
    <text evidence="1">Belongs to the G-alpha family. G(q) subfamily.</text>
</comment>
<keyword evidence="7" id="KW-0460">Magnesium</keyword>
<dbReference type="PANTHER" id="PTHR10218:SF242">
    <property type="entry name" value="GUANINE NUCLEOTIDE-BINDING PROTEIN ALPHA-1 SUBUNIT"/>
    <property type="match status" value="1"/>
</dbReference>
<evidence type="ECO:0000256" key="4">
    <source>
        <dbReference type="ARBA" id="ARBA00023134"/>
    </source>
</evidence>
<dbReference type="RefSeq" id="XP_058341807.1">
    <property type="nucleotide sequence ID" value="XM_058487507.1"/>
</dbReference>
<organism evidence="8 9">
    <name type="scientific">Lichtheimia ornata</name>
    <dbReference type="NCBI Taxonomy" id="688661"/>
    <lineage>
        <taxon>Eukaryota</taxon>
        <taxon>Fungi</taxon>
        <taxon>Fungi incertae sedis</taxon>
        <taxon>Mucoromycota</taxon>
        <taxon>Mucoromycotina</taxon>
        <taxon>Mucoromycetes</taxon>
        <taxon>Mucorales</taxon>
        <taxon>Lichtheimiaceae</taxon>
        <taxon>Lichtheimia</taxon>
    </lineage>
</organism>
<dbReference type="Gene3D" id="3.40.50.300">
    <property type="entry name" value="P-loop containing nucleotide triphosphate hydrolases"/>
    <property type="match status" value="1"/>
</dbReference>
<dbReference type="GO" id="GO:0005737">
    <property type="term" value="C:cytoplasm"/>
    <property type="evidence" value="ECO:0007669"/>
    <property type="project" value="TreeGrafter"/>
</dbReference>
<dbReference type="GO" id="GO:0005834">
    <property type="term" value="C:heterotrimeric G-protein complex"/>
    <property type="evidence" value="ECO:0007669"/>
    <property type="project" value="InterPro"/>
</dbReference>
<dbReference type="InterPro" id="IPR027417">
    <property type="entry name" value="P-loop_NTPase"/>
</dbReference>
<dbReference type="SMART" id="SM00275">
    <property type="entry name" value="G_alpha"/>
    <property type="match status" value="1"/>
</dbReference>
<dbReference type="GO" id="GO:0001664">
    <property type="term" value="F:G protein-coupled receptor binding"/>
    <property type="evidence" value="ECO:0007669"/>
    <property type="project" value="InterPro"/>
</dbReference>
<evidence type="ECO:0000256" key="5">
    <source>
        <dbReference type="ARBA" id="ARBA00023224"/>
    </source>
</evidence>
<dbReference type="EMBL" id="JARTCD010000036">
    <property type="protein sequence ID" value="KAJ8656894.1"/>
    <property type="molecule type" value="Genomic_DNA"/>
</dbReference>
<dbReference type="FunFam" id="3.40.50.300:FF:000692">
    <property type="entry name" value="Guanine nucleotide-binding protein subunit alpha"/>
    <property type="match status" value="1"/>
</dbReference>
<feature type="binding site" evidence="6">
    <location>
        <position position="327"/>
    </location>
    <ligand>
        <name>GTP</name>
        <dbReference type="ChEBI" id="CHEBI:37565"/>
    </ligand>
</feature>
<evidence type="ECO:0000256" key="7">
    <source>
        <dbReference type="PIRSR" id="PIRSR601019-2"/>
    </source>
</evidence>
<keyword evidence="4 6" id="KW-0342">GTP-binding</keyword>
<dbReference type="SUPFAM" id="SSF52540">
    <property type="entry name" value="P-loop containing nucleoside triphosphate hydrolases"/>
    <property type="match status" value="1"/>
</dbReference>
<dbReference type="GeneID" id="83214900"/>
<dbReference type="AlphaFoldDB" id="A0AAD7V1A0"/>
<protein>
    <submittedName>
        <fullName evidence="8">Uncharacterized protein</fullName>
    </submittedName>
</protein>
<dbReference type="GO" id="GO:0046872">
    <property type="term" value="F:metal ion binding"/>
    <property type="evidence" value="ECO:0007669"/>
    <property type="project" value="UniProtKB-KW"/>
</dbReference>
<dbReference type="InterPro" id="IPR002975">
    <property type="entry name" value="Fungi_Gprotein_alpha"/>
</dbReference>
<dbReference type="PROSITE" id="PS51882">
    <property type="entry name" value="G_ALPHA"/>
    <property type="match status" value="1"/>
</dbReference>
<accession>A0AAD7V1A0</accession>
<evidence type="ECO:0000256" key="6">
    <source>
        <dbReference type="PIRSR" id="PIRSR601019-1"/>
    </source>
</evidence>
<name>A0AAD7V1A0_9FUNG</name>
<proteinExistence type="inferred from homology"/>
<dbReference type="Gene3D" id="1.10.400.10">
    <property type="entry name" value="GI Alpha 1, domain 2-like"/>
    <property type="match status" value="1"/>
</dbReference>
<dbReference type="GO" id="GO:0031683">
    <property type="term" value="F:G-protein beta/gamma-subunit complex binding"/>
    <property type="evidence" value="ECO:0007669"/>
    <property type="project" value="InterPro"/>
</dbReference>
<evidence type="ECO:0000256" key="3">
    <source>
        <dbReference type="ARBA" id="ARBA00022741"/>
    </source>
</evidence>
<keyword evidence="2 7" id="KW-0479">Metal-binding</keyword>
<dbReference type="GO" id="GO:0005525">
    <property type="term" value="F:GTP binding"/>
    <property type="evidence" value="ECO:0007669"/>
    <property type="project" value="UniProtKB-KW"/>
</dbReference>
<evidence type="ECO:0000256" key="2">
    <source>
        <dbReference type="ARBA" id="ARBA00022723"/>
    </source>
</evidence>
<dbReference type="InterPro" id="IPR001019">
    <property type="entry name" value="Gprotein_alpha_su"/>
</dbReference>
<keyword evidence="5" id="KW-0807">Transducer</keyword>
<dbReference type="PRINTS" id="PR01241">
    <property type="entry name" value="GPROTEINAFNG"/>
</dbReference>
<dbReference type="PANTHER" id="PTHR10218">
    <property type="entry name" value="GTP-BINDING PROTEIN ALPHA SUBUNIT"/>
    <property type="match status" value="1"/>
</dbReference>
<dbReference type="CDD" id="cd00066">
    <property type="entry name" value="G-alpha"/>
    <property type="match status" value="1"/>
</dbReference>
<reference evidence="8 9" key="1">
    <citation type="submission" date="2023-03" db="EMBL/GenBank/DDBJ databases">
        <title>Genome sequence of Lichtheimia ornata CBS 291.66.</title>
        <authorList>
            <person name="Mohabir J.T."/>
            <person name="Shea T.P."/>
            <person name="Kurbessoian T."/>
            <person name="Berby B."/>
            <person name="Fontaine J."/>
            <person name="Livny J."/>
            <person name="Gnirke A."/>
            <person name="Stajich J.E."/>
            <person name="Cuomo C.A."/>
        </authorList>
    </citation>
    <scope>NUCLEOTIDE SEQUENCE [LARGE SCALE GENOMIC DNA]</scope>
    <source>
        <strain evidence="8">CBS 291.66</strain>
    </source>
</reference>
<sequence>MGQCCAKESLDVHEIETNRSIDKQIKTDERRMKTEVKLLLLGAGESGKSTVLKQMRLLHAAGFSASERESYRVIVFSNIFSIMQTLLEITQQLDLEIHDKQLQEDARGYFREMPPLAKDEPFPLDYLDILKRLWADEGIQSAYEHGNSFALHDNVPYFYTQLDRLWEPEYLPTDQDIIRCRAKTTGIVETIFHLGPLTYRMVDVGGQRSERKKWIHCFDNVTAILFVVAISGYDQCLVEDRDSMLEALMLFDSICNSPWFVKTSMILFLNKIDIFREKIKVSPISQYFPDYQGPDDDVDQTCIYFRKRFQRLNHNPSKRIYCHYTDATDSKLLEHVMYAVSDIILNENLNTFIL</sequence>
<dbReference type="PRINTS" id="PR00318">
    <property type="entry name" value="GPROTEINA"/>
</dbReference>
<dbReference type="FunFam" id="3.40.50.300:FF:000051">
    <property type="entry name" value="Guanine nucleotide-binding protein subunit alpha"/>
    <property type="match status" value="1"/>
</dbReference>
<dbReference type="Pfam" id="PF00503">
    <property type="entry name" value="G-alpha"/>
    <property type="match status" value="1"/>
</dbReference>
<dbReference type="GO" id="GO:0007186">
    <property type="term" value="P:G protein-coupled receptor signaling pathway"/>
    <property type="evidence" value="ECO:0007669"/>
    <property type="project" value="InterPro"/>
</dbReference>